<protein>
    <submittedName>
        <fullName evidence="1">Uncharacterized protein</fullName>
    </submittedName>
</protein>
<evidence type="ECO:0000313" key="1">
    <source>
        <dbReference type="EMBL" id="TFI59682.1"/>
    </source>
</evidence>
<organism evidence="1 2">
    <name type="scientific">Sphingomonas parva</name>
    <dbReference type="NCBI Taxonomy" id="2555898"/>
    <lineage>
        <taxon>Bacteria</taxon>
        <taxon>Pseudomonadati</taxon>
        <taxon>Pseudomonadota</taxon>
        <taxon>Alphaproteobacteria</taxon>
        <taxon>Sphingomonadales</taxon>
        <taxon>Sphingomonadaceae</taxon>
        <taxon>Sphingomonas</taxon>
    </lineage>
</organism>
<dbReference type="AlphaFoldDB" id="A0A4Y8ZWF5"/>
<name>A0A4Y8ZWF5_9SPHN</name>
<keyword evidence="2" id="KW-1185">Reference proteome</keyword>
<sequence length="128" mass="13646">MLTILMAALVQQSASVHVPALPIREFMAACVTSGGDLGWVGPNPGPGEPALRSVYLHDTQKNHVTVSFYNETGVGSGRVVFLWPTASNANREVTQSTSVPESVTVYSTRVRYGVIGTTVPTAVCTRVR</sequence>
<accession>A0A4Y8ZWF5</accession>
<reference evidence="1 2" key="1">
    <citation type="submission" date="2019-03" db="EMBL/GenBank/DDBJ databases">
        <title>Genome sequence of Sphingomonas sp. 17J27-24.</title>
        <authorList>
            <person name="Kim M."/>
            <person name="Maeng S."/>
            <person name="Sathiyaraj S."/>
        </authorList>
    </citation>
    <scope>NUCLEOTIDE SEQUENCE [LARGE SCALE GENOMIC DNA]</scope>
    <source>
        <strain evidence="1 2">17J27-24</strain>
    </source>
</reference>
<dbReference type="RefSeq" id="WP_135083748.1">
    <property type="nucleotide sequence ID" value="NZ_SPDV01000004.1"/>
</dbReference>
<proteinExistence type="predicted"/>
<dbReference type="EMBL" id="SPDV01000004">
    <property type="protein sequence ID" value="TFI59682.1"/>
    <property type="molecule type" value="Genomic_DNA"/>
</dbReference>
<evidence type="ECO:0000313" key="2">
    <source>
        <dbReference type="Proteomes" id="UP000298213"/>
    </source>
</evidence>
<comment type="caution">
    <text evidence="1">The sequence shown here is derived from an EMBL/GenBank/DDBJ whole genome shotgun (WGS) entry which is preliminary data.</text>
</comment>
<dbReference type="Proteomes" id="UP000298213">
    <property type="component" value="Unassembled WGS sequence"/>
</dbReference>
<gene>
    <name evidence="1" type="ORF">E2493_03435</name>
</gene>